<feature type="compositionally biased region" description="Acidic residues" evidence="1">
    <location>
        <begin position="1"/>
        <end position="19"/>
    </location>
</feature>
<reference evidence="2" key="3">
    <citation type="journal article" date="2017" name="Nature">
        <title>Genome sequence of the progenitor of the wheat D genome Aegilops tauschii.</title>
        <authorList>
            <person name="Luo M.C."/>
            <person name="Gu Y.Q."/>
            <person name="Puiu D."/>
            <person name="Wang H."/>
            <person name="Twardziok S.O."/>
            <person name="Deal K.R."/>
            <person name="Huo N."/>
            <person name="Zhu T."/>
            <person name="Wang L."/>
            <person name="Wang Y."/>
            <person name="McGuire P.E."/>
            <person name="Liu S."/>
            <person name="Long H."/>
            <person name="Ramasamy R.K."/>
            <person name="Rodriguez J.C."/>
            <person name="Van S.L."/>
            <person name="Yuan L."/>
            <person name="Wang Z."/>
            <person name="Xia Z."/>
            <person name="Xiao L."/>
            <person name="Anderson O.D."/>
            <person name="Ouyang S."/>
            <person name="Liang Y."/>
            <person name="Zimin A.V."/>
            <person name="Pertea G."/>
            <person name="Qi P."/>
            <person name="Bennetzen J.L."/>
            <person name="Dai X."/>
            <person name="Dawson M.W."/>
            <person name="Muller H.G."/>
            <person name="Kugler K."/>
            <person name="Rivarola-Duarte L."/>
            <person name="Spannagl M."/>
            <person name="Mayer K.F.X."/>
            <person name="Lu F.H."/>
            <person name="Bevan M.W."/>
            <person name="Leroy P."/>
            <person name="Li P."/>
            <person name="You F.M."/>
            <person name="Sun Q."/>
            <person name="Liu Z."/>
            <person name="Lyons E."/>
            <person name="Wicker T."/>
            <person name="Salzberg S.L."/>
            <person name="Devos K.M."/>
            <person name="Dvorak J."/>
        </authorList>
    </citation>
    <scope>NUCLEOTIDE SEQUENCE [LARGE SCALE GENOMIC DNA]</scope>
    <source>
        <strain evidence="2">cv. AL8/78</strain>
    </source>
</reference>
<reference evidence="2" key="4">
    <citation type="submission" date="2019-03" db="UniProtKB">
        <authorList>
            <consortium name="EnsemblPlants"/>
        </authorList>
    </citation>
    <scope>IDENTIFICATION</scope>
</reference>
<proteinExistence type="predicted"/>
<dbReference type="AlphaFoldDB" id="A0A452XUC0"/>
<reference evidence="2" key="5">
    <citation type="journal article" date="2021" name="G3 (Bethesda)">
        <title>Aegilops tauschii genome assembly Aet v5.0 features greater sequence contiguity and improved annotation.</title>
        <authorList>
            <person name="Wang L."/>
            <person name="Zhu T."/>
            <person name="Rodriguez J.C."/>
            <person name="Deal K.R."/>
            <person name="Dubcovsky J."/>
            <person name="McGuire P.E."/>
            <person name="Lux T."/>
            <person name="Spannagl M."/>
            <person name="Mayer K.F.X."/>
            <person name="Baldrich P."/>
            <person name="Meyers B.C."/>
            <person name="Huo N."/>
            <person name="Gu Y.Q."/>
            <person name="Zhou H."/>
            <person name="Devos K.M."/>
            <person name="Bennetzen J.L."/>
            <person name="Unver T."/>
            <person name="Budak H."/>
            <person name="Gulick P.J."/>
            <person name="Galiba G."/>
            <person name="Kalapos B."/>
            <person name="Nelson D.R."/>
            <person name="Li P."/>
            <person name="You F.M."/>
            <person name="Luo M.C."/>
            <person name="Dvorak J."/>
        </authorList>
    </citation>
    <scope>NUCLEOTIDE SEQUENCE [LARGE SCALE GENOMIC DNA]</scope>
    <source>
        <strain evidence="2">cv. AL8/78</strain>
    </source>
</reference>
<protein>
    <submittedName>
        <fullName evidence="2">Uncharacterized protein</fullName>
    </submittedName>
</protein>
<accession>A0A452XUC0</accession>
<reference evidence="3" key="2">
    <citation type="journal article" date="2017" name="Nat. Plants">
        <title>The Aegilops tauschii genome reveals multiple impacts of transposons.</title>
        <authorList>
            <person name="Zhao G."/>
            <person name="Zou C."/>
            <person name="Li K."/>
            <person name="Wang K."/>
            <person name="Li T."/>
            <person name="Gao L."/>
            <person name="Zhang X."/>
            <person name="Wang H."/>
            <person name="Yang Z."/>
            <person name="Liu X."/>
            <person name="Jiang W."/>
            <person name="Mao L."/>
            <person name="Kong X."/>
            <person name="Jiao Y."/>
            <person name="Jia J."/>
        </authorList>
    </citation>
    <scope>NUCLEOTIDE SEQUENCE [LARGE SCALE GENOMIC DNA]</scope>
    <source>
        <strain evidence="3">cv. AL8/78</strain>
    </source>
</reference>
<organism evidence="2 3">
    <name type="scientific">Aegilops tauschii subsp. strangulata</name>
    <name type="common">Goatgrass</name>
    <dbReference type="NCBI Taxonomy" id="200361"/>
    <lineage>
        <taxon>Eukaryota</taxon>
        <taxon>Viridiplantae</taxon>
        <taxon>Streptophyta</taxon>
        <taxon>Embryophyta</taxon>
        <taxon>Tracheophyta</taxon>
        <taxon>Spermatophyta</taxon>
        <taxon>Magnoliopsida</taxon>
        <taxon>Liliopsida</taxon>
        <taxon>Poales</taxon>
        <taxon>Poaceae</taxon>
        <taxon>BOP clade</taxon>
        <taxon>Pooideae</taxon>
        <taxon>Triticodae</taxon>
        <taxon>Triticeae</taxon>
        <taxon>Triticinae</taxon>
        <taxon>Aegilops</taxon>
    </lineage>
</organism>
<feature type="region of interest" description="Disordered" evidence="1">
    <location>
        <begin position="1"/>
        <end position="62"/>
    </location>
</feature>
<sequence length="62" mass="6648">MVTDDDDDSSDDNDNDEASVMDNEAAARANDMSVDEPRPSKPTPDADGWTVVPPKRGGRGKN</sequence>
<dbReference type="STRING" id="200361.A0A452XUC0"/>
<dbReference type="Proteomes" id="UP000015105">
    <property type="component" value="Chromosome 1D"/>
</dbReference>
<dbReference type="Gramene" id="AET1Gv20166400.5">
    <property type="protein sequence ID" value="AET1Gv20166400.5"/>
    <property type="gene ID" value="AET1Gv20166400"/>
</dbReference>
<dbReference type="EnsemblPlants" id="AET1Gv20166400.1">
    <property type="protein sequence ID" value="AET1Gv20166400.1"/>
    <property type="gene ID" value="AET1Gv20166400"/>
</dbReference>
<keyword evidence="3" id="KW-1185">Reference proteome</keyword>
<evidence type="ECO:0000256" key="1">
    <source>
        <dbReference type="SAM" id="MobiDB-lite"/>
    </source>
</evidence>
<dbReference type="Gramene" id="AET1Gv20166400.1">
    <property type="protein sequence ID" value="AET1Gv20166400.1"/>
    <property type="gene ID" value="AET1Gv20166400"/>
</dbReference>
<evidence type="ECO:0000313" key="3">
    <source>
        <dbReference type="Proteomes" id="UP000015105"/>
    </source>
</evidence>
<evidence type="ECO:0000313" key="2">
    <source>
        <dbReference type="EnsemblPlants" id="AET1Gv20166400.1"/>
    </source>
</evidence>
<dbReference type="EnsemblPlants" id="AET1Gv20166400.5">
    <property type="protein sequence ID" value="AET1Gv20166400.5"/>
    <property type="gene ID" value="AET1Gv20166400"/>
</dbReference>
<reference evidence="3" key="1">
    <citation type="journal article" date="2014" name="Science">
        <title>Ancient hybridizations among the ancestral genomes of bread wheat.</title>
        <authorList>
            <consortium name="International Wheat Genome Sequencing Consortium,"/>
            <person name="Marcussen T."/>
            <person name="Sandve S.R."/>
            <person name="Heier L."/>
            <person name="Spannagl M."/>
            <person name="Pfeifer M."/>
            <person name="Jakobsen K.S."/>
            <person name="Wulff B.B."/>
            <person name="Steuernagel B."/>
            <person name="Mayer K.F."/>
            <person name="Olsen O.A."/>
        </authorList>
    </citation>
    <scope>NUCLEOTIDE SEQUENCE [LARGE SCALE GENOMIC DNA]</scope>
    <source>
        <strain evidence="3">cv. AL8/78</strain>
    </source>
</reference>
<name>A0A452XUC0_AEGTS</name>